<gene>
    <name evidence="1" type="ORF">G0P99_20515</name>
</gene>
<comment type="caution">
    <text evidence="1">The sequence shown here is derived from an EMBL/GenBank/DDBJ whole genome shotgun (WGS) entry which is preliminary data.</text>
</comment>
<protein>
    <submittedName>
        <fullName evidence="1">Uncharacterized protein</fullName>
    </submittedName>
</protein>
<dbReference type="RefSeq" id="WP_164132348.1">
    <property type="nucleotide sequence ID" value="NZ_JAAGOX010000054.1"/>
</dbReference>
<dbReference type="EMBL" id="JAAGOX010000054">
    <property type="protein sequence ID" value="NDW47333.1"/>
    <property type="molecule type" value="Genomic_DNA"/>
</dbReference>
<dbReference type="AlphaFoldDB" id="A0A6B2NX55"/>
<organism evidence="1">
    <name type="scientific">Ruegeria sp. PrR005</name>
    <dbReference type="NCBI Taxonomy" id="2706882"/>
    <lineage>
        <taxon>Bacteria</taxon>
        <taxon>Pseudomonadati</taxon>
        <taxon>Pseudomonadota</taxon>
        <taxon>Alphaproteobacteria</taxon>
        <taxon>Rhodobacterales</taxon>
        <taxon>Roseobacteraceae</taxon>
        <taxon>Ruegeria</taxon>
    </lineage>
</organism>
<reference evidence="1" key="1">
    <citation type="submission" date="2020-02" db="EMBL/GenBank/DDBJ databases">
        <title>Delineation of the pyrene-degrading pathway in Roseobacter clade bacteria by genomic analysis.</title>
        <authorList>
            <person name="Zhou H."/>
            <person name="Wang H."/>
        </authorList>
    </citation>
    <scope>NUCLEOTIDE SEQUENCE</scope>
    <source>
        <strain evidence="1">PrR005</strain>
    </source>
</reference>
<evidence type="ECO:0000313" key="1">
    <source>
        <dbReference type="EMBL" id="NDW47333.1"/>
    </source>
</evidence>
<accession>A0A6B2NX55</accession>
<proteinExistence type="predicted"/>
<name>A0A6B2NX55_9RHOB</name>
<sequence length="79" mass="9054">MQEDRHRKILFIGQVPVEQLLDRGGGNQDTDWGRGRCQRASLQNRTLANSIKTNPRGITPVNEPMLGFRQRRRSGSPRK</sequence>